<name>A0A1H1KSD4_9FLAO</name>
<feature type="transmembrane region" description="Helical" evidence="1">
    <location>
        <begin position="20"/>
        <end position="40"/>
    </location>
</feature>
<dbReference type="AlphaFoldDB" id="A0A1H1KSD4"/>
<evidence type="ECO:0008006" key="4">
    <source>
        <dbReference type="Google" id="ProtNLM"/>
    </source>
</evidence>
<dbReference type="EMBL" id="LT629745">
    <property type="protein sequence ID" value="SDR65017.1"/>
    <property type="molecule type" value="Genomic_DNA"/>
</dbReference>
<gene>
    <name evidence="2" type="ORF">SAMN04488552_0022</name>
</gene>
<dbReference type="STRING" id="1250231.SAMN04488552_0022"/>
<accession>A0A1H1KSD4</accession>
<dbReference type="InterPro" id="IPR016024">
    <property type="entry name" value="ARM-type_fold"/>
</dbReference>
<organism evidence="2 3">
    <name type="scientific">Christiangramia echinicola</name>
    <dbReference type="NCBI Taxonomy" id="279359"/>
    <lineage>
        <taxon>Bacteria</taxon>
        <taxon>Pseudomonadati</taxon>
        <taxon>Bacteroidota</taxon>
        <taxon>Flavobacteriia</taxon>
        <taxon>Flavobacteriales</taxon>
        <taxon>Flavobacteriaceae</taxon>
        <taxon>Christiangramia</taxon>
    </lineage>
</organism>
<keyword evidence="1" id="KW-0812">Transmembrane</keyword>
<keyword evidence="1" id="KW-1133">Transmembrane helix</keyword>
<keyword evidence="3" id="KW-1185">Reference proteome</keyword>
<dbReference type="InterPro" id="IPR011989">
    <property type="entry name" value="ARM-like"/>
</dbReference>
<dbReference type="Proteomes" id="UP000198858">
    <property type="component" value="Chromosome I"/>
</dbReference>
<sequence length="341" mass="40429">MQDLIEHITNEDDLILQINLVFMLLFILVTIFFVTSILYLRYQKIIKEKRTRKLNDSLSEFINIYLFDDILKPTDTKDFQTKMLKTSLDQKIAIKALLIFEENFKGDTNSMIKELFFAWELDVLTERDLKSGIWYKVARAIYVSSEIGLTDFEKLIETYLNSEREEVRQQAILYFITISKENPLNFLDKIQTPITLWEQIYIEECLKTKYTGPVPDFSNWLQHPMVSVRQFTMKMISEYNQFQHIEALVPFLYSKNKVLRNTAIENLAQMEYYDLLAYCKKTFDSQPPKTKKIILKILKRIGSTEDFLNFENRIPAEDWMNLQVFNKLKAEYTQEPAKVSA</sequence>
<keyword evidence="1" id="KW-0472">Membrane</keyword>
<reference evidence="2 3" key="1">
    <citation type="submission" date="2016-10" db="EMBL/GenBank/DDBJ databases">
        <authorList>
            <person name="Varghese N."/>
            <person name="Submissions S."/>
        </authorList>
    </citation>
    <scope>NUCLEOTIDE SEQUENCE [LARGE SCALE GENOMIC DNA]</scope>
    <source>
        <strain evidence="2 3">Mar_2010_102</strain>
    </source>
</reference>
<dbReference type="SUPFAM" id="SSF48371">
    <property type="entry name" value="ARM repeat"/>
    <property type="match status" value="1"/>
</dbReference>
<evidence type="ECO:0000256" key="1">
    <source>
        <dbReference type="SAM" id="Phobius"/>
    </source>
</evidence>
<dbReference type="Gene3D" id="1.25.10.10">
    <property type="entry name" value="Leucine-rich Repeat Variant"/>
    <property type="match status" value="1"/>
</dbReference>
<evidence type="ECO:0000313" key="2">
    <source>
        <dbReference type="EMBL" id="SDR65017.1"/>
    </source>
</evidence>
<dbReference type="RefSeq" id="WP_089660790.1">
    <property type="nucleotide sequence ID" value="NZ_LT629745.1"/>
</dbReference>
<evidence type="ECO:0000313" key="3">
    <source>
        <dbReference type="Proteomes" id="UP000198858"/>
    </source>
</evidence>
<proteinExistence type="predicted"/>
<protein>
    <recommendedName>
        <fullName evidence="4">HEAT repeat-containing protein</fullName>
    </recommendedName>
</protein>